<feature type="region of interest" description="Disordered" evidence="1">
    <location>
        <begin position="1"/>
        <end position="20"/>
    </location>
</feature>
<accession>A0A1J8QIY5</accession>
<sequence>MTITTSDDALPDKNSISSPPLTVAFRLPFAYDDQWIRTLRRFGNA</sequence>
<dbReference type="AlphaFoldDB" id="A0A1J8QIY5"/>
<keyword evidence="3" id="KW-1185">Reference proteome</keyword>
<comment type="caution">
    <text evidence="2">The sequence shown here is derived from an EMBL/GenBank/DDBJ whole genome shotgun (WGS) entry which is preliminary data.</text>
</comment>
<gene>
    <name evidence="2" type="ORF">AZE42_13990</name>
</gene>
<proteinExistence type="predicted"/>
<evidence type="ECO:0000256" key="1">
    <source>
        <dbReference type="SAM" id="MobiDB-lite"/>
    </source>
</evidence>
<organism evidence="2 3">
    <name type="scientific">Rhizopogon vesiculosus</name>
    <dbReference type="NCBI Taxonomy" id="180088"/>
    <lineage>
        <taxon>Eukaryota</taxon>
        <taxon>Fungi</taxon>
        <taxon>Dikarya</taxon>
        <taxon>Basidiomycota</taxon>
        <taxon>Agaricomycotina</taxon>
        <taxon>Agaricomycetes</taxon>
        <taxon>Agaricomycetidae</taxon>
        <taxon>Boletales</taxon>
        <taxon>Suillineae</taxon>
        <taxon>Rhizopogonaceae</taxon>
        <taxon>Rhizopogon</taxon>
    </lineage>
</organism>
<evidence type="ECO:0000313" key="2">
    <source>
        <dbReference type="EMBL" id="OJA19891.1"/>
    </source>
</evidence>
<dbReference type="Proteomes" id="UP000183567">
    <property type="component" value="Unassembled WGS sequence"/>
</dbReference>
<evidence type="ECO:0000313" key="3">
    <source>
        <dbReference type="Proteomes" id="UP000183567"/>
    </source>
</evidence>
<name>A0A1J8QIY5_9AGAM</name>
<protein>
    <submittedName>
        <fullName evidence="2">Uncharacterized protein</fullName>
    </submittedName>
</protein>
<dbReference type="EMBL" id="LVVM01000808">
    <property type="protein sequence ID" value="OJA19891.1"/>
    <property type="molecule type" value="Genomic_DNA"/>
</dbReference>
<reference evidence="2 3" key="1">
    <citation type="submission" date="2016-03" db="EMBL/GenBank/DDBJ databases">
        <title>Comparative genomics of the ectomycorrhizal sister species Rhizopogon vinicolor and Rhizopogon vesiculosus (Basidiomycota: Boletales) reveals a divergence of the mating type B locus.</title>
        <authorList>
            <person name="Mujic A.B."/>
            <person name="Kuo A."/>
            <person name="Tritt A."/>
            <person name="Lipzen A."/>
            <person name="Chen C."/>
            <person name="Johnson J."/>
            <person name="Sharma A."/>
            <person name="Barry K."/>
            <person name="Grigoriev I.V."/>
            <person name="Spatafora J.W."/>
        </authorList>
    </citation>
    <scope>NUCLEOTIDE SEQUENCE [LARGE SCALE GENOMIC DNA]</scope>
    <source>
        <strain evidence="2 3">AM-OR11-056</strain>
    </source>
</reference>